<keyword evidence="8" id="KW-1185">Reference proteome</keyword>
<keyword evidence="4 6" id="KW-0472">Membrane</keyword>
<evidence type="ECO:0000256" key="6">
    <source>
        <dbReference type="SAM" id="Phobius"/>
    </source>
</evidence>
<dbReference type="EMBL" id="JAKWJU010000002">
    <property type="protein sequence ID" value="MCH6160762.1"/>
    <property type="molecule type" value="Genomic_DNA"/>
</dbReference>
<feature type="transmembrane region" description="Helical" evidence="6">
    <location>
        <begin position="305"/>
        <end position="326"/>
    </location>
</feature>
<feature type="region of interest" description="Disordered" evidence="5">
    <location>
        <begin position="1"/>
        <end position="58"/>
    </location>
</feature>
<feature type="transmembrane region" description="Helical" evidence="6">
    <location>
        <begin position="369"/>
        <end position="385"/>
    </location>
</feature>
<dbReference type="Gene3D" id="1.10.357.140">
    <property type="entry name" value="UbiA prenyltransferase"/>
    <property type="match status" value="1"/>
</dbReference>
<evidence type="ECO:0000256" key="4">
    <source>
        <dbReference type="ARBA" id="ARBA00023136"/>
    </source>
</evidence>
<dbReference type="InterPro" id="IPR050475">
    <property type="entry name" value="Prenyltransferase_related"/>
</dbReference>
<evidence type="ECO:0000256" key="2">
    <source>
        <dbReference type="ARBA" id="ARBA00022692"/>
    </source>
</evidence>
<protein>
    <submittedName>
        <fullName evidence="7">UbiA family prenyltransferase</fullName>
    </submittedName>
</protein>
<feature type="compositionally biased region" description="Low complexity" evidence="5">
    <location>
        <begin position="23"/>
        <end position="58"/>
    </location>
</feature>
<evidence type="ECO:0000313" key="8">
    <source>
        <dbReference type="Proteomes" id="UP001166784"/>
    </source>
</evidence>
<evidence type="ECO:0000256" key="5">
    <source>
        <dbReference type="SAM" id="MobiDB-lite"/>
    </source>
</evidence>
<evidence type="ECO:0000313" key="7">
    <source>
        <dbReference type="EMBL" id="MCH6160762.1"/>
    </source>
</evidence>
<comment type="subcellular location">
    <subcellularLocation>
        <location evidence="1">Membrane</location>
        <topology evidence="1">Multi-pass membrane protein</topology>
    </subcellularLocation>
</comment>
<comment type="caution">
    <text evidence="7">The sequence shown here is derived from an EMBL/GenBank/DDBJ whole genome shotgun (WGS) entry which is preliminary data.</text>
</comment>
<dbReference type="PANTHER" id="PTHR42723:SF1">
    <property type="entry name" value="CHLOROPHYLL SYNTHASE, CHLOROPLASTIC"/>
    <property type="match status" value="1"/>
</dbReference>
<evidence type="ECO:0000256" key="3">
    <source>
        <dbReference type="ARBA" id="ARBA00022989"/>
    </source>
</evidence>
<sequence>MTAHELEHISTPVAGPGTRDDATGSTATTAGSTTESTNSTNSSDSSDSSDSSGSTGGRTVRACKAHIETWRPYTLAYPGLVGLTGAALSSGDAGTEGPATMGRLLVAWAAPTLGWVSGHYLGDWFDRALDAISKPQRPLPSGRLSPRTALVCGVGCAVAAAVAAASVNWRTVVLFGVAMLGIVAYSRLLKGRGLTGNAVRGALTATTVVFGAMTVTDLPSWQVLLFAGAFFAQDTASNLVGALRDVEGDRRGGCLTLPVRRGVRAAVRTAAALHAAALATAVAALSVGEVETPAGEGFGASSSSMALSLALLLGAVACGAVAFLPLLREGESGAPEALDPRRALRAHEVLVAERMLLAGALLACGWGPLPALLIVVPLLGLSLVAQSRMRSRHEFPGPDGTVAHSSPVRDLRGDVTSC</sequence>
<organism evidence="7 8">
    <name type="scientific">Streptomyces marispadix</name>
    <dbReference type="NCBI Taxonomy" id="2922868"/>
    <lineage>
        <taxon>Bacteria</taxon>
        <taxon>Bacillati</taxon>
        <taxon>Actinomycetota</taxon>
        <taxon>Actinomycetes</taxon>
        <taxon>Kitasatosporales</taxon>
        <taxon>Streptomycetaceae</taxon>
        <taxon>Streptomyces</taxon>
    </lineage>
</organism>
<gene>
    <name evidence="7" type="ORF">MMA15_10210</name>
</gene>
<evidence type="ECO:0000256" key="1">
    <source>
        <dbReference type="ARBA" id="ARBA00004141"/>
    </source>
</evidence>
<dbReference type="Proteomes" id="UP001166784">
    <property type="component" value="Unassembled WGS sequence"/>
</dbReference>
<dbReference type="Pfam" id="PF01040">
    <property type="entry name" value="UbiA"/>
    <property type="match status" value="1"/>
</dbReference>
<feature type="transmembrane region" description="Helical" evidence="6">
    <location>
        <begin position="144"/>
        <end position="163"/>
    </location>
</feature>
<reference evidence="7" key="1">
    <citation type="submission" date="2022-03" db="EMBL/GenBank/DDBJ databases">
        <authorList>
            <person name="Santos J.D.N."/>
            <person name="Kallscheuer N."/>
            <person name="Jogler C."/>
            <person name="Lage O.M."/>
        </authorList>
    </citation>
    <scope>NUCLEOTIDE SEQUENCE</scope>
    <source>
        <strain evidence="7">M600PL45_2</strain>
    </source>
</reference>
<dbReference type="RefSeq" id="WP_241058791.1">
    <property type="nucleotide sequence ID" value="NZ_JAKWJU010000002.1"/>
</dbReference>
<dbReference type="CDD" id="cd13956">
    <property type="entry name" value="PT_UbiA"/>
    <property type="match status" value="1"/>
</dbReference>
<dbReference type="PANTHER" id="PTHR42723">
    <property type="entry name" value="CHLOROPHYLL SYNTHASE"/>
    <property type="match status" value="1"/>
</dbReference>
<keyword evidence="3 6" id="KW-1133">Transmembrane helix</keyword>
<name>A0ABS9SWU5_9ACTN</name>
<dbReference type="InterPro" id="IPR044878">
    <property type="entry name" value="UbiA_sf"/>
</dbReference>
<feature type="transmembrane region" description="Helical" evidence="6">
    <location>
        <begin position="169"/>
        <end position="186"/>
    </location>
</feature>
<keyword evidence="2 6" id="KW-0812">Transmembrane</keyword>
<reference evidence="7" key="2">
    <citation type="journal article" date="2023" name="Int. J. Syst. Evol. Microbiol.">
        <title>Streptomyces marispadix sp. nov., isolated from marine beach sediment of the Northern Coast of Portugal.</title>
        <authorList>
            <person name="dos Santos J.D.N."/>
            <person name="Vitorino I.R."/>
            <person name="Kallscheuer N."/>
            <person name="Srivastava A."/>
            <person name="Krautwurst S."/>
            <person name="Marz M."/>
            <person name="Jogler C."/>
            <person name="Lobo Da Cunha A."/>
            <person name="Catita J."/>
            <person name="Goncalves H."/>
            <person name="Gonzalez I."/>
            <person name="Reyes F."/>
            <person name="Lage O.M."/>
        </authorList>
    </citation>
    <scope>NUCLEOTIDE SEQUENCE</scope>
    <source>
        <strain evidence="7">M600PL45_2</strain>
    </source>
</reference>
<dbReference type="InterPro" id="IPR000537">
    <property type="entry name" value="UbiA_prenyltransferase"/>
</dbReference>
<accession>A0ABS9SWU5</accession>
<proteinExistence type="predicted"/>